<sequence length="354" mass="37801">MATATNSDEVMADEELDTQEITFYTEEITVSEVPSTEEGEPEIDFETLDERRMYSHPVLADFPRRAAFVNEEPTSTTAEEGEPEIDFENLNERRNYTFPPITPNSDPAMADLRNAVPRWAEDLNTSNEGAAGNKNNANQPSGNAFRTQLDGESAVTGARPVRPFKNGDEDVTAQLCDWIVYEDGSDVKDRVDKAIMDEVGKAIRDRAGKVIRYGAGKAIRNGAGKDIRDGAGKDIRNGAGKVIGDGAGKDIGDGAGKGIMDIIDGAGKDIMDGAGKDIMDGSGKGISVESFFARVDKDLAAKDAEDAKDAGNEGLTASLLDSILALNSVSDAQATKLKDLMWATLKADNISVGG</sequence>
<protein>
    <submittedName>
        <fullName evidence="1">Uncharacterized protein</fullName>
    </submittedName>
</protein>
<dbReference type="EMBL" id="RBNI01000512">
    <property type="protein sequence ID" value="RUP51738.1"/>
    <property type="molecule type" value="Genomic_DNA"/>
</dbReference>
<organism evidence="1 2">
    <name type="scientific">Jimgerdemannia flammicorona</name>
    <dbReference type="NCBI Taxonomy" id="994334"/>
    <lineage>
        <taxon>Eukaryota</taxon>
        <taxon>Fungi</taxon>
        <taxon>Fungi incertae sedis</taxon>
        <taxon>Mucoromycota</taxon>
        <taxon>Mucoromycotina</taxon>
        <taxon>Endogonomycetes</taxon>
        <taxon>Endogonales</taxon>
        <taxon>Endogonaceae</taxon>
        <taxon>Jimgerdemannia</taxon>
    </lineage>
</organism>
<evidence type="ECO:0000313" key="2">
    <source>
        <dbReference type="Proteomes" id="UP000268093"/>
    </source>
</evidence>
<gene>
    <name evidence="1" type="ORF">BC936DRAFT_146284</name>
</gene>
<dbReference type="Proteomes" id="UP000268093">
    <property type="component" value="Unassembled WGS sequence"/>
</dbReference>
<proteinExistence type="predicted"/>
<dbReference type="AlphaFoldDB" id="A0A433DLH7"/>
<comment type="caution">
    <text evidence="1">The sequence shown here is derived from an EMBL/GenBank/DDBJ whole genome shotgun (WGS) entry which is preliminary data.</text>
</comment>
<keyword evidence="2" id="KW-1185">Reference proteome</keyword>
<name>A0A433DLH7_9FUNG</name>
<reference evidence="1 2" key="1">
    <citation type="journal article" date="2018" name="New Phytol.">
        <title>Phylogenomics of Endogonaceae and evolution of mycorrhizas within Mucoromycota.</title>
        <authorList>
            <person name="Chang Y."/>
            <person name="Desiro A."/>
            <person name="Na H."/>
            <person name="Sandor L."/>
            <person name="Lipzen A."/>
            <person name="Clum A."/>
            <person name="Barry K."/>
            <person name="Grigoriev I.V."/>
            <person name="Martin F.M."/>
            <person name="Stajich J.E."/>
            <person name="Smith M.E."/>
            <person name="Bonito G."/>
            <person name="Spatafora J.W."/>
        </authorList>
    </citation>
    <scope>NUCLEOTIDE SEQUENCE [LARGE SCALE GENOMIC DNA]</scope>
    <source>
        <strain evidence="1 2">GMNB39</strain>
    </source>
</reference>
<evidence type="ECO:0000313" key="1">
    <source>
        <dbReference type="EMBL" id="RUP51738.1"/>
    </source>
</evidence>
<accession>A0A433DLH7</accession>